<evidence type="ECO:0000256" key="1">
    <source>
        <dbReference type="SAM" id="MobiDB-lite"/>
    </source>
</evidence>
<feature type="compositionally biased region" description="Polar residues" evidence="1">
    <location>
        <begin position="31"/>
        <end position="58"/>
    </location>
</feature>
<feature type="region of interest" description="Disordered" evidence="1">
    <location>
        <begin position="1"/>
        <end position="58"/>
    </location>
</feature>
<dbReference type="AlphaFoldDB" id="A0A9N8ZMJ8"/>
<dbReference type="OrthoDB" id="432970at2759"/>
<accession>A0A9N8ZMJ8</accession>
<evidence type="ECO:0000313" key="3">
    <source>
        <dbReference type="Proteomes" id="UP000789396"/>
    </source>
</evidence>
<name>A0A9N8ZMJ8_9GLOM</name>
<organism evidence="2 3">
    <name type="scientific">Racocetra fulgida</name>
    <dbReference type="NCBI Taxonomy" id="60492"/>
    <lineage>
        <taxon>Eukaryota</taxon>
        <taxon>Fungi</taxon>
        <taxon>Fungi incertae sedis</taxon>
        <taxon>Mucoromycota</taxon>
        <taxon>Glomeromycotina</taxon>
        <taxon>Glomeromycetes</taxon>
        <taxon>Diversisporales</taxon>
        <taxon>Gigasporaceae</taxon>
        <taxon>Racocetra</taxon>
    </lineage>
</organism>
<dbReference type="EMBL" id="CAJVPZ010001853">
    <property type="protein sequence ID" value="CAG8501228.1"/>
    <property type="molecule type" value="Genomic_DNA"/>
</dbReference>
<sequence length="58" mass="6307">ISYFYSPGKDIPSSENVGHNSYSRDADAETHNNIGANNSSDLLQTNVNPPKNNISPDE</sequence>
<dbReference type="Proteomes" id="UP000789396">
    <property type="component" value="Unassembled WGS sequence"/>
</dbReference>
<proteinExistence type="predicted"/>
<gene>
    <name evidence="2" type="ORF">RFULGI_LOCUS2446</name>
</gene>
<reference evidence="2" key="1">
    <citation type="submission" date="2021-06" db="EMBL/GenBank/DDBJ databases">
        <authorList>
            <person name="Kallberg Y."/>
            <person name="Tangrot J."/>
            <person name="Rosling A."/>
        </authorList>
    </citation>
    <scope>NUCLEOTIDE SEQUENCE</scope>
    <source>
        <strain evidence="2">IN212</strain>
    </source>
</reference>
<keyword evidence="3" id="KW-1185">Reference proteome</keyword>
<comment type="caution">
    <text evidence="2">The sequence shown here is derived from an EMBL/GenBank/DDBJ whole genome shotgun (WGS) entry which is preliminary data.</text>
</comment>
<evidence type="ECO:0000313" key="2">
    <source>
        <dbReference type="EMBL" id="CAG8501228.1"/>
    </source>
</evidence>
<protein>
    <submittedName>
        <fullName evidence="2">15482_t:CDS:1</fullName>
    </submittedName>
</protein>
<feature type="non-terminal residue" evidence="2">
    <location>
        <position position="1"/>
    </location>
</feature>